<dbReference type="PRINTS" id="PR00338">
    <property type="entry name" value="NUSGTNSCPFCT"/>
</dbReference>
<dbReference type="GO" id="GO:0006353">
    <property type="term" value="P:DNA-templated transcription termination"/>
    <property type="evidence" value="ECO:0007669"/>
    <property type="project" value="UniProtKB-UniRule"/>
</dbReference>
<dbReference type="InterPro" id="IPR014722">
    <property type="entry name" value="Rib_uL2_dom2"/>
</dbReference>
<evidence type="ECO:0000256" key="1">
    <source>
        <dbReference type="ARBA" id="ARBA00022472"/>
    </source>
</evidence>
<dbReference type="InterPro" id="IPR043425">
    <property type="entry name" value="NusG-like"/>
</dbReference>
<dbReference type="InterPro" id="IPR005824">
    <property type="entry name" value="KOW"/>
</dbReference>
<dbReference type="SUPFAM" id="SSF82679">
    <property type="entry name" value="N-utilization substance G protein NusG, N-terminal domain"/>
    <property type="match status" value="1"/>
</dbReference>
<keyword evidence="3 5" id="KW-0805">Transcription regulation</keyword>
<dbReference type="GO" id="GO:0005829">
    <property type="term" value="C:cytosol"/>
    <property type="evidence" value="ECO:0007669"/>
    <property type="project" value="TreeGrafter"/>
</dbReference>
<name>A0A2R4VZJ0_THEAF</name>
<keyword evidence="4 5" id="KW-0804">Transcription</keyword>
<feature type="domain" description="KOW" evidence="9">
    <location>
        <begin position="125"/>
        <end position="152"/>
    </location>
</feature>
<dbReference type="HAMAP" id="MF_00948">
    <property type="entry name" value="NusG"/>
    <property type="match status" value="1"/>
</dbReference>
<evidence type="ECO:0000256" key="7">
    <source>
        <dbReference type="RuleBase" id="RU000538"/>
    </source>
</evidence>
<dbReference type="SMART" id="SM00739">
    <property type="entry name" value="KOW"/>
    <property type="match status" value="1"/>
</dbReference>
<dbReference type="InterPro" id="IPR036735">
    <property type="entry name" value="NGN_dom_sf"/>
</dbReference>
<dbReference type="PANTHER" id="PTHR30265">
    <property type="entry name" value="RHO-INTERACTING TRANSCRIPTION TERMINATION FACTOR NUSG"/>
    <property type="match status" value="1"/>
</dbReference>
<gene>
    <name evidence="5" type="primary">nusG</name>
    <name evidence="10" type="ORF">TDSAC_0522</name>
</gene>
<keyword evidence="1 5" id="KW-0806">Transcription termination</keyword>
<dbReference type="InterPro" id="IPR047050">
    <property type="entry name" value="NGN"/>
</dbReference>
<dbReference type="InterPro" id="IPR008991">
    <property type="entry name" value="Translation_prot_SH3-like_sf"/>
</dbReference>
<dbReference type="GO" id="GO:0032784">
    <property type="term" value="P:regulation of DNA-templated transcription elongation"/>
    <property type="evidence" value="ECO:0007669"/>
    <property type="project" value="InterPro"/>
</dbReference>
<protein>
    <recommendedName>
        <fullName evidence="5 6">Transcription termination/antitermination protein NusG</fullName>
    </recommendedName>
</protein>
<dbReference type="Proteomes" id="UP000244792">
    <property type="component" value="Chromosome"/>
</dbReference>
<dbReference type="NCBIfam" id="TIGR00922">
    <property type="entry name" value="nusG"/>
    <property type="match status" value="1"/>
</dbReference>
<evidence type="ECO:0000313" key="10">
    <source>
        <dbReference type="EMBL" id="AWB09896.1"/>
    </source>
</evidence>
<dbReference type="SMART" id="SM00738">
    <property type="entry name" value="NGN"/>
    <property type="match status" value="1"/>
</dbReference>
<feature type="domain" description="NusG-like N-terminal" evidence="8">
    <location>
        <begin position="7"/>
        <end position="115"/>
    </location>
</feature>
<dbReference type="RefSeq" id="WP_108308733.1">
    <property type="nucleotide sequence ID" value="NZ_CP020921.1"/>
</dbReference>
<comment type="similarity">
    <text evidence="5 7">Belongs to the NusG family.</text>
</comment>
<dbReference type="SUPFAM" id="SSF50104">
    <property type="entry name" value="Translation proteins SH3-like domain"/>
    <property type="match status" value="1"/>
</dbReference>
<dbReference type="GO" id="GO:0031564">
    <property type="term" value="P:transcription antitermination"/>
    <property type="evidence" value="ECO:0007669"/>
    <property type="project" value="UniProtKB-UniRule"/>
</dbReference>
<evidence type="ECO:0000256" key="5">
    <source>
        <dbReference type="HAMAP-Rule" id="MF_00948"/>
    </source>
</evidence>
<reference evidence="10 11" key="1">
    <citation type="submission" date="2017-04" db="EMBL/GenBank/DDBJ databases">
        <title>Genomic insights into metabolism of Thermodesulfobium acidiphilum.</title>
        <authorList>
            <person name="Toshchakov S.V."/>
            <person name="Frolov E.N."/>
            <person name="Kublanov I.V."/>
            <person name="Samarov N.I."/>
            <person name="Novikov A."/>
            <person name="Lebedinsky A.V."/>
            <person name="Bonch-Osmolovskaya E.A."/>
            <person name="Chernyh N.A."/>
        </authorList>
    </citation>
    <scope>NUCLEOTIDE SEQUENCE [LARGE SCALE GENOMIC DNA]</scope>
    <source>
        <strain evidence="10 11">3127-1</strain>
    </source>
</reference>
<dbReference type="AlphaFoldDB" id="A0A2R4VZJ0"/>
<evidence type="ECO:0000259" key="9">
    <source>
        <dbReference type="SMART" id="SM00739"/>
    </source>
</evidence>
<dbReference type="Gene3D" id="2.30.30.30">
    <property type="match status" value="1"/>
</dbReference>
<dbReference type="EMBL" id="CP020921">
    <property type="protein sequence ID" value="AWB09896.1"/>
    <property type="molecule type" value="Genomic_DNA"/>
</dbReference>
<dbReference type="InterPro" id="IPR006645">
    <property type="entry name" value="NGN-like_dom"/>
</dbReference>
<dbReference type="GO" id="GO:0006354">
    <property type="term" value="P:DNA-templated transcription elongation"/>
    <property type="evidence" value="ECO:0007669"/>
    <property type="project" value="UniProtKB-UniRule"/>
</dbReference>
<dbReference type="CDD" id="cd06091">
    <property type="entry name" value="KOW_NusG"/>
    <property type="match status" value="1"/>
</dbReference>
<comment type="function">
    <text evidence="5 7">Participates in transcription elongation, termination and antitermination.</text>
</comment>
<organism evidence="10 11">
    <name type="scientific">Thermodesulfobium acidiphilum</name>
    <dbReference type="NCBI Taxonomy" id="1794699"/>
    <lineage>
        <taxon>Bacteria</taxon>
        <taxon>Pseudomonadati</taxon>
        <taxon>Thermodesulfobiota</taxon>
        <taxon>Thermodesulfobiia</taxon>
        <taxon>Thermodesulfobiales</taxon>
        <taxon>Thermodesulfobiaceae</taxon>
        <taxon>Thermodesulfobium</taxon>
    </lineage>
</organism>
<evidence type="ECO:0000256" key="4">
    <source>
        <dbReference type="ARBA" id="ARBA00023163"/>
    </source>
</evidence>
<evidence type="ECO:0000313" key="11">
    <source>
        <dbReference type="Proteomes" id="UP000244792"/>
    </source>
</evidence>
<sequence length="179" mass="20285">MTKANPNLKWYVITTLSNYEKRVEEAILVRAQREGLEDKITRVLIPVEKEVKMIGHQKKESSKKVFPGYVLVEMDLDDATWNLVRTTPGVTGFISSKKKPLPLSPEEVEKIMMYVKSDKPVIRVEFEKGQVVRVTAGPFAEQTGVIDEIFPEKGTVRLVINLFGRDTPAEIALTQIEKV</sequence>
<dbReference type="CDD" id="cd09891">
    <property type="entry name" value="NGN_Bact_1"/>
    <property type="match status" value="1"/>
</dbReference>
<dbReference type="KEGG" id="taci:TDSAC_0522"/>
<keyword evidence="2 5" id="KW-0889">Transcription antitermination</keyword>
<dbReference type="Pfam" id="PF02357">
    <property type="entry name" value="NusG"/>
    <property type="match status" value="1"/>
</dbReference>
<evidence type="ECO:0000256" key="2">
    <source>
        <dbReference type="ARBA" id="ARBA00022814"/>
    </source>
</evidence>
<evidence type="ECO:0000256" key="6">
    <source>
        <dbReference type="NCBIfam" id="TIGR00922"/>
    </source>
</evidence>
<evidence type="ECO:0000259" key="8">
    <source>
        <dbReference type="SMART" id="SM00738"/>
    </source>
</evidence>
<dbReference type="Gene3D" id="3.30.70.940">
    <property type="entry name" value="NusG, N-terminal domain"/>
    <property type="match status" value="1"/>
</dbReference>
<dbReference type="OrthoDB" id="9809075at2"/>
<keyword evidence="11" id="KW-1185">Reference proteome</keyword>
<accession>A0A2R4VZJ0</accession>
<dbReference type="InterPro" id="IPR001062">
    <property type="entry name" value="Transcrpt_antiterm_NusG"/>
</dbReference>
<proteinExistence type="inferred from homology"/>
<dbReference type="PANTHER" id="PTHR30265:SF2">
    <property type="entry name" value="TRANSCRIPTION TERMINATION_ANTITERMINATION PROTEIN NUSG"/>
    <property type="match status" value="1"/>
</dbReference>
<dbReference type="Pfam" id="PF00467">
    <property type="entry name" value="KOW"/>
    <property type="match status" value="1"/>
</dbReference>
<evidence type="ECO:0000256" key="3">
    <source>
        <dbReference type="ARBA" id="ARBA00023015"/>
    </source>
</evidence>